<evidence type="ECO:0000313" key="2">
    <source>
        <dbReference type="EMBL" id="SNS73300.1"/>
    </source>
</evidence>
<feature type="region of interest" description="Disordered" evidence="1">
    <location>
        <begin position="44"/>
        <end position="64"/>
    </location>
</feature>
<organism evidence="2 3">
    <name type="scientific">Asanoa hainanensis</name>
    <dbReference type="NCBI Taxonomy" id="560556"/>
    <lineage>
        <taxon>Bacteria</taxon>
        <taxon>Bacillati</taxon>
        <taxon>Actinomycetota</taxon>
        <taxon>Actinomycetes</taxon>
        <taxon>Micromonosporales</taxon>
        <taxon>Micromonosporaceae</taxon>
        <taxon>Asanoa</taxon>
    </lineage>
</organism>
<protein>
    <submittedName>
        <fullName evidence="2">Uncharacterized protein</fullName>
    </submittedName>
</protein>
<dbReference type="EMBL" id="FZPH01000001">
    <property type="protein sequence ID" value="SNS73300.1"/>
    <property type="molecule type" value="Genomic_DNA"/>
</dbReference>
<proteinExistence type="predicted"/>
<evidence type="ECO:0000256" key="1">
    <source>
        <dbReference type="SAM" id="MobiDB-lite"/>
    </source>
</evidence>
<gene>
    <name evidence="2" type="ORF">SAMN05421812_101588</name>
</gene>
<dbReference type="AlphaFoldDB" id="A0A239GVY5"/>
<sequence>MHHVRMEDDDRVVFTDEEAAFLRHARFGELPPRVRPDELVELQETEPRPIRPDILPDEDVWRST</sequence>
<reference evidence="2 3" key="1">
    <citation type="submission" date="2017-06" db="EMBL/GenBank/DDBJ databases">
        <authorList>
            <person name="Kim H.J."/>
            <person name="Triplett B.A."/>
        </authorList>
    </citation>
    <scope>NUCLEOTIDE SEQUENCE [LARGE SCALE GENOMIC DNA]</scope>
    <source>
        <strain evidence="2 3">CGMCC 4.5593</strain>
    </source>
</reference>
<accession>A0A239GVY5</accession>
<evidence type="ECO:0000313" key="3">
    <source>
        <dbReference type="Proteomes" id="UP000198362"/>
    </source>
</evidence>
<dbReference type="Proteomes" id="UP000198362">
    <property type="component" value="Unassembled WGS sequence"/>
</dbReference>
<name>A0A239GVY5_9ACTN</name>
<keyword evidence="3" id="KW-1185">Reference proteome</keyword>